<reference evidence="7 8" key="1">
    <citation type="submission" date="2020-08" db="EMBL/GenBank/DDBJ databases">
        <title>Genomic Encyclopedia of Type Strains, Phase IV (KMG-IV): sequencing the most valuable type-strain genomes for metagenomic binning, comparative biology and taxonomic classification.</title>
        <authorList>
            <person name="Goeker M."/>
        </authorList>
    </citation>
    <scope>NUCLEOTIDE SEQUENCE [LARGE SCALE GENOMIC DNA]</scope>
    <source>
        <strain evidence="7 8">DSM 24696</strain>
    </source>
</reference>
<dbReference type="GO" id="GO:0045892">
    <property type="term" value="P:negative regulation of DNA-templated transcription"/>
    <property type="evidence" value="ECO:0007669"/>
    <property type="project" value="UniProtKB-ARBA"/>
</dbReference>
<dbReference type="SUPFAM" id="SSF46689">
    <property type="entry name" value="Homeodomain-like"/>
    <property type="match status" value="1"/>
</dbReference>
<evidence type="ECO:0000256" key="4">
    <source>
        <dbReference type="ARBA" id="ARBA00023163"/>
    </source>
</evidence>
<proteinExistence type="predicted"/>
<keyword evidence="1" id="KW-0678">Repressor</keyword>
<accession>A0A840QQ41</accession>
<evidence type="ECO:0000256" key="2">
    <source>
        <dbReference type="ARBA" id="ARBA00023015"/>
    </source>
</evidence>
<dbReference type="PANTHER" id="PTHR43479:SF11">
    <property type="entry name" value="ACREF_ENVCD OPERON REPRESSOR-RELATED"/>
    <property type="match status" value="1"/>
</dbReference>
<evidence type="ECO:0000259" key="6">
    <source>
        <dbReference type="PROSITE" id="PS50977"/>
    </source>
</evidence>
<dbReference type="InterPro" id="IPR009057">
    <property type="entry name" value="Homeodomain-like_sf"/>
</dbReference>
<dbReference type="PANTHER" id="PTHR43479">
    <property type="entry name" value="ACREF/ENVCD OPERON REPRESSOR-RELATED"/>
    <property type="match status" value="1"/>
</dbReference>
<dbReference type="GO" id="GO:0003677">
    <property type="term" value="F:DNA binding"/>
    <property type="evidence" value="ECO:0007669"/>
    <property type="project" value="UniProtKB-UniRule"/>
</dbReference>
<comment type="caution">
    <text evidence="7">The sequence shown here is derived from an EMBL/GenBank/DDBJ whole genome shotgun (WGS) entry which is preliminary data.</text>
</comment>
<feature type="DNA-binding region" description="H-T-H motif" evidence="5">
    <location>
        <begin position="28"/>
        <end position="47"/>
    </location>
</feature>
<dbReference type="PROSITE" id="PS50977">
    <property type="entry name" value="HTH_TETR_2"/>
    <property type="match status" value="1"/>
</dbReference>
<dbReference type="InterPro" id="IPR036271">
    <property type="entry name" value="Tet_transcr_reg_TetR-rel_C_sf"/>
</dbReference>
<dbReference type="AlphaFoldDB" id="A0A840QQ41"/>
<keyword evidence="3 5" id="KW-0238">DNA-binding</keyword>
<dbReference type="EMBL" id="JACHHB010000006">
    <property type="protein sequence ID" value="MBB5173494.1"/>
    <property type="molecule type" value="Genomic_DNA"/>
</dbReference>
<dbReference type="InterPro" id="IPR023772">
    <property type="entry name" value="DNA-bd_HTH_TetR-type_CS"/>
</dbReference>
<keyword evidence="4" id="KW-0804">Transcription</keyword>
<evidence type="ECO:0000256" key="1">
    <source>
        <dbReference type="ARBA" id="ARBA00022491"/>
    </source>
</evidence>
<gene>
    <name evidence="7" type="ORF">HNQ41_001681</name>
</gene>
<dbReference type="InterPro" id="IPR001647">
    <property type="entry name" value="HTH_TetR"/>
</dbReference>
<dbReference type="RefSeq" id="WP_184663938.1">
    <property type="nucleotide sequence ID" value="NZ_JACHHB010000006.1"/>
</dbReference>
<evidence type="ECO:0000256" key="5">
    <source>
        <dbReference type="PROSITE-ProRule" id="PRU00335"/>
    </source>
</evidence>
<dbReference type="PRINTS" id="PR00455">
    <property type="entry name" value="HTHTETR"/>
</dbReference>
<name>A0A840QQ41_9BACI</name>
<dbReference type="FunFam" id="1.10.10.60:FF:000141">
    <property type="entry name" value="TetR family transcriptional regulator"/>
    <property type="match status" value="1"/>
</dbReference>
<evidence type="ECO:0000313" key="8">
    <source>
        <dbReference type="Proteomes" id="UP000551878"/>
    </source>
</evidence>
<organism evidence="7 8">
    <name type="scientific">Texcoconibacillus texcoconensis</name>
    <dbReference type="NCBI Taxonomy" id="1095777"/>
    <lineage>
        <taxon>Bacteria</taxon>
        <taxon>Bacillati</taxon>
        <taxon>Bacillota</taxon>
        <taxon>Bacilli</taxon>
        <taxon>Bacillales</taxon>
        <taxon>Bacillaceae</taxon>
        <taxon>Texcoconibacillus</taxon>
    </lineage>
</organism>
<dbReference type="Proteomes" id="UP000551878">
    <property type="component" value="Unassembled WGS sequence"/>
</dbReference>
<dbReference type="Gene3D" id="1.10.357.10">
    <property type="entry name" value="Tetracycline Repressor, domain 2"/>
    <property type="match status" value="1"/>
</dbReference>
<keyword evidence="2" id="KW-0805">Transcription regulation</keyword>
<dbReference type="InterPro" id="IPR041490">
    <property type="entry name" value="KstR2_TetR_C"/>
</dbReference>
<dbReference type="Pfam" id="PF00440">
    <property type="entry name" value="TetR_N"/>
    <property type="match status" value="1"/>
</dbReference>
<sequence>MSKGEEKREAILKAALHVFSEHGYDRSTVQQIAEKANVGKGTVYGYFTSKSEIFGDVIKWGFTHVSQAFLDILHKNESPFLNKLYRIYKTNQAMFENQKELQNIMLNDLGKVPADIKDWGERLEHELVQVLELQVVEAIEKEEIIKIDPRVFSYSFLSSLNVTYRYEPKGEETLDDVIDEQYRMLCNAIERKES</sequence>
<dbReference type="SUPFAM" id="SSF48498">
    <property type="entry name" value="Tetracyclin repressor-like, C-terminal domain"/>
    <property type="match status" value="1"/>
</dbReference>
<dbReference type="Gene3D" id="1.10.10.60">
    <property type="entry name" value="Homeodomain-like"/>
    <property type="match status" value="1"/>
</dbReference>
<feature type="domain" description="HTH tetR-type" evidence="6">
    <location>
        <begin position="5"/>
        <end position="65"/>
    </location>
</feature>
<evidence type="ECO:0000256" key="3">
    <source>
        <dbReference type="ARBA" id="ARBA00023125"/>
    </source>
</evidence>
<dbReference type="InterPro" id="IPR050624">
    <property type="entry name" value="HTH-type_Tx_Regulator"/>
</dbReference>
<keyword evidence="8" id="KW-1185">Reference proteome</keyword>
<evidence type="ECO:0000313" key="7">
    <source>
        <dbReference type="EMBL" id="MBB5173494.1"/>
    </source>
</evidence>
<dbReference type="PROSITE" id="PS01081">
    <property type="entry name" value="HTH_TETR_1"/>
    <property type="match status" value="1"/>
</dbReference>
<dbReference type="Pfam" id="PF17932">
    <property type="entry name" value="TetR_C_24"/>
    <property type="match status" value="1"/>
</dbReference>
<protein>
    <submittedName>
        <fullName evidence="7">TetR/AcrR family fatty acid metabolism transcriptional regulator</fullName>
    </submittedName>
</protein>